<dbReference type="Proteomes" id="UP000032568">
    <property type="component" value="Chromosome"/>
</dbReference>
<evidence type="ECO:0000256" key="3">
    <source>
        <dbReference type="SAM" id="MobiDB-lite"/>
    </source>
</evidence>
<keyword evidence="1 2" id="KW-0238">DNA-binding</keyword>
<feature type="DNA-binding region" description="H-T-H motif" evidence="2">
    <location>
        <begin position="44"/>
        <end position="63"/>
    </location>
</feature>
<dbReference type="PRINTS" id="PR00455">
    <property type="entry name" value="HTHTETR"/>
</dbReference>
<protein>
    <submittedName>
        <fullName evidence="5">TetR/AcrR family transcriptional regulator</fullName>
    </submittedName>
</protein>
<evidence type="ECO:0000256" key="2">
    <source>
        <dbReference type="PROSITE-ProRule" id="PRU00335"/>
    </source>
</evidence>
<reference evidence="5 6" key="2">
    <citation type="journal article" date="2022" name="Mar. Drugs">
        <title>Bioassay-Guided Fractionation Leads to the Detection of Cholic Acid Generated by the Rare Thalassomonas sp.</title>
        <authorList>
            <person name="Pheiffer F."/>
            <person name="Schneider Y.K."/>
            <person name="Hansen E.H."/>
            <person name="Andersen J.H."/>
            <person name="Isaksson J."/>
            <person name="Busche T."/>
            <person name="R C."/>
            <person name="Kalinowski J."/>
            <person name="Zyl L.V."/>
            <person name="Trindade M."/>
        </authorList>
    </citation>
    <scope>NUCLEOTIDE SEQUENCE [LARGE SCALE GENOMIC DNA]</scope>
    <source>
        <strain evidence="5 6">A5K-106</strain>
    </source>
</reference>
<feature type="region of interest" description="Disordered" evidence="3">
    <location>
        <begin position="1"/>
        <end position="20"/>
    </location>
</feature>
<dbReference type="Gene3D" id="1.10.357.10">
    <property type="entry name" value="Tetracycline Repressor, domain 2"/>
    <property type="match status" value="1"/>
</dbReference>
<dbReference type="InterPro" id="IPR036271">
    <property type="entry name" value="Tet_transcr_reg_TetR-rel_C_sf"/>
</dbReference>
<name>A0AAF0C2J5_9GAMM</name>
<dbReference type="InterPro" id="IPR001647">
    <property type="entry name" value="HTH_TetR"/>
</dbReference>
<dbReference type="SUPFAM" id="SSF48498">
    <property type="entry name" value="Tetracyclin repressor-like, C-terminal domain"/>
    <property type="match status" value="1"/>
</dbReference>
<dbReference type="InterPro" id="IPR009057">
    <property type="entry name" value="Homeodomain-like_sf"/>
</dbReference>
<dbReference type="PANTHER" id="PTHR30055:SF226">
    <property type="entry name" value="HTH-TYPE TRANSCRIPTIONAL REGULATOR PKSA"/>
    <property type="match status" value="1"/>
</dbReference>
<keyword evidence="6" id="KW-1185">Reference proteome</keyword>
<dbReference type="AlphaFoldDB" id="A0AAF0C2J5"/>
<gene>
    <name evidence="5" type="ORF">SG35_022310</name>
</gene>
<accession>A0AAF0C2J5</accession>
<evidence type="ECO:0000259" key="4">
    <source>
        <dbReference type="PROSITE" id="PS50977"/>
    </source>
</evidence>
<dbReference type="GO" id="GO:0000976">
    <property type="term" value="F:transcription cis-regulatory region binding"/>
    <property type="evidence" value="ECO:0007669"/>
    <property type="project" value="TreeGrafter"/>
</dbReference>
<organism evidence="5 6">
    <name type="scientific">Thalassomonas actiniarum</name>
    <dbReference type="NCBI Taxonomy" id="485447"/>
    <lineage>
        <taxon>Bacteria</taxon>
        <taxon>Pseudomonadati</taxon>
        <taxon>Pseudomonadota</taxon>
        <taxon>Gammaproteobacteria</taxon>
        <taxon>Alteromonadales</taxon>
        <taxon>Colwelliaceae</taxon>
        <taxon>Thalassomonas</taxon>
    </lineage>
</organism>
<dbReference type="Pfam" id="PF00440">
    <property type="entry name" value="TetR_N"/>
    <property type="match status" value="1"/>
</dbReference>
<evidence type="ECO:0000313" key="6">
    <source>
        <dbReference type="Proteomes" id="UP000032568"/>
    </source>
</evidence>
<evidence type="ECO:0000256" key="1">
    <source>
        <dbReference type="ARBA" id="ARBA00023125"/>
    </source>
</evidence>
<dbReference type="PANTHER" id="PTHR30055">
    <property type="entry name" value="HTH-TYPE TRANSCRIPTIONAL REGULATOR RUTR"/>
    <property type="match status" value="1"/>
</dbReference>
<dbReference type="EMBL" id="CP059735">
    <property type="protein sequence ID" value="WDD97988.1"/>
    <property type="molecule type" value="Genomic_DNA"/>
</dbReference>
<evidence type="ECO:0000313" key="5">
    <source>
        <dbReference type="EMBL" id="WDD97988.1"/>
    </source>
</evidence>
<dbReference type="PROSITE" id="PS50977">
    <property type="entry name" value="HTH_TETR_2"/>
    <property type="match status" value="1"/>
</dbReference>
<sequence length="217" mass="24279">MSDKRNQTSSKGRPVDSKKQALQKQKLLDAALALLSEKNFSEITIRELAKVAGVNSAMVSYYFDNKEGLFIALLEQLSDKEFSRLGNLRQEKEPIKAVITFMLGMINQNPGLMKLVHSEAMSPDSTLGAAMIERFPKRMAALLPDLIAAQQAQGKIRPDINPKYAAFSLISLIVTPFIVTPIREQAWQITTPELNTPQWTEHIYQLFIFGMTKGPAQ</sequence>
<dbReference type="KEGG" id="tact:SG35_022310"/>
<dbReference type="InterPro" id="IPR050109">
    <property type="entry name" value="HTH-type_TetR-like_transc_reg"/>
</dbReference>
<dbReference type="RefSeq" id="WP_044830357.1">
    <property type="nucleotide sequence ID" value="NZ_CP059735.1"/>
</dbReference>
<proteinExistence type="predicted"/>
<dbReference type="SUPFAM" id="SSF46689">
    <property type="entry name" value="Homeodomain-like"/>
    <property type="match status" value="1"/>
</dbReference>
<dbReference type="GO" id="GO:0003700">
    <property type="term" value="F:DNA-binding transcription factor activity"/>
    <property type="evidence" value="ECO:0007669"/>
    <property type="project" value="TreeGrafter"/>
</dbReference>
<reference evidence="5 6" key="1">
    <citation type="journal article" date="2015" name="Genome Announc.">
        <title>Draft Genome Sequences of Marine Isolates of Thalassomonas viridans and Thalassomonas actiniarum.</title>
        <authorList>
            <person name="Olonade I."/>
            <person name="van Zyl L.J."/>
            <person name="Trindade M."/>
        </authorList>
    </citation>
    <scope>NUCLEOTIDE SEQUENCE [LARGE SCALE GENOMIC DNA]</scope>
    <source>
        <strain evidence="5 6">A5K-106</strain>
    </source>
</reference>
<feature type="domain" description="HTH tetR-type" evidence="4">
    <location>
        <begin position="21"/>
        <end position="81"/>
    </location>
</feature>